<evidence type="ECO:0000313" key="3">
    <source>
        <dbReference type="Proteomes" id="UP000054549"/>
    </source>
</evidence>
<dbReference type="HOGENOM" id="CLU_1916534_0_0_1"/>
<feature type="transmembrane region" description="Helical" evidence="1">
    <location>
        <begin position="6"/>
        <end position="23"/>
    </location>
</feature>
<keyword evidence="1" id="KW-0472">Membrane</keyword>
<dbReference type="EMBL" id="KN818234">
    <property type="protein sequence ID" value="KIL66801.1"/>
    <property type="molecule type" value="Genomic_DNA"/>
</dbReference>
<proteinExistence type="predicted"/>
<sequence length="132" mass="14994">MDHETCLILVIITVSGTGIRLFNCSWRKIKIRLETVYFSSLFVKVMIHPNGQASYIFRCTTRFNGPNTLQVLASANYVEMAARVAFAHPSRQRHRVLSDLGSRCARAQQSNLAAFQRHFPLTFLTFSDATKI</sequence>
<organism evidence="2 3">
    <name type="scientific">Amanita muscaria (strain Koide BX008)</name>
    <dbReference type="NCBI Taxonomy" id="946122"/>
    <lineage>
        <taxon>Eukaryota</taxon>
        <taxon>Fungi</taxon>
        <taxon>Dikarya</taxon>
        <taxon>Basidiomycota</taxon>
        <taxon>Agaricomycotina</taxon>
        <taxon>Agaricomycetes</taxon>
        <taxon>Agaricomycetidae</taxon>
        <taxon>Agaricales</taxon>
        <taxon>Pluteineae</taxon>
        <taxon>Amanitaceae</taxon>
        <taxon>Amanita</taxon>
    </lineage>
</organism>
<dbReference type="InParanoid" id="A0A0C2XBR4"/>
<gene>
    <name evidence="2" type="ORF">M378DRAFT_160305</name>
</gene>
<keyword evidence="3" id="KW-1185">Reference proteome</keyword>
<dbReference type="Proteomes" id="UP000054549">
    <property type="component" value="Unassembled WGS sequence"/>
</dbReference>
<keyword evidence="1" id="KW-0812">Transmembrane</keyword>
<accession>A0A0C2XBR4</accession>
<keyword evidence="1" id="KW-1133">Transmembrane helix</keyword>
<protein>
    <submittedName>
        <fullName evidence="2">Uncharacterized protein</fullName>
    </submittedName>
</protein>
<evidence type="ECO:0000313" key="2">
    <source>
        <dbReference type="EMBL" id="KIL66801.1"/>
    </source>
</evidence>
<dbReference type="AlphaFoldDB" id="A0A0C2XBR4"/>
<reference evidence="2 3" key="1">
    <citation type="submission" date="2014-04" db="EMBL/GenBank/DDBJ databases">
        <title>Evolutionary Origins and Diversification of the Mycorrhizal Mutualists.</title>
        <authorList>
            <consortium name="DOE Joint Genome Institute"/>
            <consortium name="Mycorrhizal Genomics Consortium"/>
            <person name="Kohler A."/>
            <person name="Kuo A."/>
            <person name="Nagy L.G."/>
            <person name="Floudas D."/>
            <person name="Copeland A."/>
            <person name="Barry K.W."/>
            <person name="Cichocki N."/>
            <person name="Veneault-Fourrey C."/>
            <person name="LaButti K."/>
            <person name="Lindquist E.A."/>
            <person name="Lipzen A."/>
            <person name="Lundell T."/>
            <person name="Morin E."/>
            <person name="Murat C."/>
            <person name="Riley R."/>
            <person name="Ohm R."/>
            <person name="Sun H."/>
            <person name="Tunlid A."/>
            <person name="Henrissat B."/>
            <person name="Grigoriev I.V."/>
            <person name="Hibbett D.S."/>
            <person name="Martin F."/>
        </authorList>
    </citation>
    <scope>NUCLEOTIDE SEQUENCE [LARGE SCALE GENOMIC DNA]</scope>
    <source>
        <strain evidence="2 3">Koide BX008</strain>
    </source>
</reference>
<name>A0A0C2XBR4_AMAMK</name>
<evidence type="ECO:0000256" key="1">
    <source>
        <dbReference type="SAM" id="Phobius"/>
    </source>
</evidence>